<protein>
    <submittedName>
        <fullName evidence="1">Uncharacterized protein</fullName>
    </submittedName>
</protein>
<dbReference type="EMBL" id="JANJQO010001886">
    <property type="protein sequence ID" value="KAJ2968850.1"/>
    <property type="molecule type" value="Genomic_DNA"/>
</dbReference>
<reference evidence="1" key="1">
    <citation type="submission" date="2022-08" db="EMBL/GenBank/DDBJ databases">
        <title>Genome Sequence of Lecanicillium fungicola.</title>
        <authorList>
            <person name="Buettner E."/>
        </authorList>
    </citation>
    <scope>NUCLEOTIDE SEQUENCE</scope>
    <source>
        <strain evidence="1">Babe33</strain>
    </source>
</reference>
<dbReference type="Proteomes" id="UP001143910">
    <property type="component" value="Unassembled WGS sequence"/>
</dbReference>
<accession>A0ACC1MPG2</accession>
<evidence type="ECO:0000313" key="2">
    <source>
        <dbReference type="Proteomes" id="UP001143910"/>
    </source>
</evidence>
<name>A0ACC1MPG2_9HYPO</name>
<organism evidence="1 2">
    <name type="scientific">Zarea fungicola</name>
    <dbReference type="NCBI Taxonomy" id="93591"/>
    <lineage>
        <taxon>Eukaryota</taxon>
        <taxon>Fungi</taxon>
        <taxon>Dikarya</taxon>
        <taxon>Ascomycota</taxon>
        <taxon>Pezizomycotina</taxon>
        <taxon>Sordariomycetes</taxon>
        <taxon>Hypocreomycetidae</taxon>
        <taxon>Hypocreales</taxon>
        <taxon>Cordycipitaceae</taxon>
        <taxon>Zarea</taxon>
    </lineage>
</organism>
<proteinExistence type="predicted"/>
<comment type="caution">
    <text evidence="1">The sequence shown here is derived from an EMBL/GenBank/DDBJ whole genome shotgun (WGS) entry which is preliminary data.</text>
</comment>
<evidence type="ECO:0000313" key="1">
    <source>
        <dbReference type="EMBL" id="KAJ2968850.1"/>
    </source>
</evidence>
<keyword evidence="2" id="KW-1185">Reference proteome</keyword>
<sequence>MYQSKVAFTFDVVCPWTYVAKKRLDEALKQVRASDRGQKINFTLHFEPFRLSTDLPEAADESDWQQGSNTEAQRILNKEMPDLSAPINAGGKANTLHAHRIIQHFQDPENGGTEARTTKLVDALYARYFTRGQHPTAVETLVGACVEAGIDEADARNAVGDKELGLRKVRDRMRLVGSDVDAVPVVRIEGKKRDLTLTGAKEVGAYIKALETVAKDSS</sequence>
<gene>
    <name evidence="1" type="ORF">NQ176_g8975</name>
</gene>